<accession>A0A212J8Z2</accession>
<organism evidence="2">
    <name type="scientific">uncultured Desulfovibrio sp</name>
    <dbReference type="NCBI Taxonomy" id="167968"/>
    <lineage>
        <taxon>Bacteria</taxon>
        <taxon>Pseudomonadati</taxon>
        <taxon>Thermodesulfobacteriota</taxon>
        <taxon>Desulfovibrionia</taxon>
        <taxon>Desulfovibrionales</taxon>
        <taxon>Desulfovibrionaceae</taxon>
        <taxon>Desulfovibrio</taxon>
        <taxon>environmental samples</taxon>
    </lineage>
</organism>
<evidence type="ECO:0000313" key="2">
    <source>
        <dbReference type="EMBL" id="SBV95900.1"/>
    </source>
</evidence>
<proteinExistence type="predicted"/>
<keyword evidence="1" id="KW-0175">Coiled coil</keyword>
<dbReference type="RefSeq" id="WP_227118745.1">
    <property type="nucleotide sequence ID" value="NZ_LT598928.1"/>
</dbReference>
<reference evidence="2" key="1">
    <citation type="submission" date="2016-04" db="EMBL/GenBank/DDBJ databases">
        <authorList>
            <person name="Evans L.H."/>
            <person name="Alamgir A."/>
            <person name="Owens N."/>
            <person name="Weber N.D."/>
            <person name="Virtaneva K."/>
            <person name="Barbian K."/>
            <person name="Babar A."/>
            <person name="Rosenke K."/>
        </authorList>
    </citation>
    <scope>NUCLEOTIDE SEQUENCE</scope>
    <source>
        <strain evidence="2">92-2</strain>
    </source>
</reference>
<gene>
    <name evidence="2" type="ORF">KM92DES2_10721</name>
</gene>
<dbReference type="AlphaFoldDB" id="A0A212J8Z2"/>
<sequence length="84" mass="8905">MNEGMKCGLWFLGGVALGVLGAVAVSKGKLDFKPLATDLLSRGMDVKDVLLSKVEAIKEDVEDLTAEARLAAEKRKTTKDAAEA</sequence>
<dbReference type="EMBL" id="FLUP01000001">
    <property type="protein sequence ID" value="SBV95900.1"/>
    <property type="molecule type" value="Genomic_DNA"/>
</dbReference>
<protein>
    <submittedName>
        <fullName evidence="2">Uncharacterized protein</fullName>
    </submittedName>
</protein>
<feature type="coiled-coil region" evidence="1">
    <location>
        <begin position="47"/>
        <end position="74"/>
    </location>
</feature>
<evidence type="ECO:0000256" key="1">
    <source>
        <dbReference type="SAM" id="Coils"/>
    </source>
</evidence>
<name>A0A212J8Z2_9BACT</name>